<evidence type="ECO:0000313" key="1">
    <source>
        <dbReference type="EMBL" id="TCD68245.1"/>
    </source>
</evidence>
<keyword evidence="2" id="KW-1185">Reference proteome</keyword>
<dbReference type="EMBL" id="RWJN01000072">
    <property type="protein sequence ID" value="TCD68245.1"/>
    <property type="molecule type" value="Genomic_DNA"/>
</dbReference>
<evidence type="ECO:0008006" key="3">
    <source>
        <dbReference type="Google" id="ProtNLM"/>
    </source>
</evidence>
<comment type="caution">
    <text evidence="1">The sequence shown here is derived from an EMBL/GenBank/DDBJ whole genome shotgun (WGS) entry which is preliminary data.</text>
</comment>
<proteinExistence type="predicted"/>
<dbReference type="AlphaFoldDB" id="A0A4R0RQ01"/>
<protein>
    <recommendedName>
        <fullName evidence="3">F-box domain-containing protein</fullName>
    </recommendedName>
</protein>
<gene>
    <name evidence="1" type="ORF">EIP91_011314</name>
</gene>
<sequence>MALSRTSRRGHLPRELKDMIFNHLDKETFATCTLLAREGGWHVSARSHLFKQIVIFDRLKNFTHNLSTFRDFISSAPTNTVENTKDLTICGEDGSDCELTPLDIQFLLSKLPVLRTLWLKHVWLKISPAGPQPSHSRKAFFALHLHHVYLDLQADLHGVHGPEALVLTQCSFVDLLDLFSSLKTLDLQNVEFTWHSALEDENPHLNLIHRVAHEEGKKLRSSYALENLSLMRSTPNVFIFLSEFLRITPILHNLHRLETQADGELYYDRFVEHLGPRLQHLQITLHTANGLSNYQVTNCPRLSSLQFTTLVLCDDQARVTLARHREIALLLNSALKAPTTVVSLTLEIRVIQRFFWPTPEDEDPNEPASILSDIATPSLNEVDSALSQRHRLRKLTIVLEEVMHPDRSEPVVLARLHRETELLKHKLPLLDAKGMLAFQLHIRQDFASYTSTNSGRAFPVG</sequence>
<organism evidence="1 2">
    <name type="scientific">Steccherinum ochraceum</name>
    <dbReference type="NCBI Taxonomy" id="92696"/>
    <lineage>
        <taxon>Eukaryota</taxon>
        <taxon>Fungi</taxon>
        <taxon>Dikarya</taxon>
        <taxon>Basidiomycota</taxon>
        <taxon>Agaricomycotina</taxon>
        <taxon>Agaricomycetes</taxon>
        <taxon>Polyporales</taxon>
        <taxon>Steccherinaceae</taxon>
        <taxon>Steccherinum</taxon>
    </lineage>
</organism>
<dbReference type="Proteomes" id="UP000292702">
    <property type="component" value="Unassembled WGS sequence"/>
</dbReference>
<evidence type="ECO:0000313" key="2">
    <source>
        <dbReference type="Proteomes" id="UP000292702"/>
    </source>
</evidence>
<reference evidence="1 2" key="1">
    <citation type="submission" date="2018-11" db="EMBL/GenBank/DDBJ databases">
        <title>Genome assembly of Steccherinum ochraceum LE-BIN_3174, the white-rot fungus of the Steccherinaceae family (The Residual Polyporoid clade, Polyporales, Basidiomycota).</title>
        <authorList>
            <person name="Fedorova T.V."/>
            <person name="Glazunova O.A."/>
            <person name="Landesman E.O."/>
            <person name="Moiseenko K.V."/>
            <person name="Psurtseva N.V."/>
            <person name="Savinova O.S."/>
            <person name="Shakhova N.V."/>
            <person name="Tyazhelova T.V."/>
            <person name="Vasina D.V."/>
        </authorList>
    </citation>
    <scope>NUCLEOTIDE SEQUENCE [LARGE SCALE GENOMIC DNA]</scope>
    <source>
        <strain evidence="1 2">LE-BIN_3174</strain>
    </source>
</reference>
<accession>A0A4R0RQ01</accession>
<name>A0A4R0RQ01_9APHY</name>